<keyword evidence="4" id="KW-1185">Reference proteome</keyword>
<reference evidence="3 4" key="1">
    <citation type="submission" date="2019-03" db="EMBL/GenBank/DDBJ databases">
        <title>Genomic Encyclopedia of Type Strains, Phase IV (KMG-IV): sequencing the most valuable type-strain genomes for metagenomic binning, comparative biology and taxonomic classification.</title>
        <authorList>
            <person name="Goeker M."/>
        </authorList>
    </citation>
    <scope>NUCLEOTIDE SEQUENCE [LARGE SCALE GENOMIC DNA]</scope>
    <source>
        <strain evidence="3 4">LX-B</strain>
    </source>
</reference>
<keyword evidence="3" id="KW-0808">Transferase</keyword>
<name>A0A4R1S795_HYDET</name>
<dbReference type="RefSeq" id="WP_132012799.1">
    <property type="nucleotide sequence ID" value="NZ_SLUN01000003.1"/>
</dbReference>
<organism evidence="3 4">
    <name type="scientific">Hydrogenispora ethanolica</name>
    <dbReference type="NCBI Taxonomy" id="1082276"/>
    <lineage>
        <taxon>Bacteria</taxon>
        <taxon>Bacillati</taxon>
        <taxon>Bacillota</taxon>
        <taxon>Hydrogenispora</taxon>
    </lineage>
</organism>
<dbReference type="Proteomes" id="UP000295008">
    <property type="component" value="Unassembled WGS sequence"/>
</dbReference>
<comment type="caution">
    <text evidence="3">The sequence shown here is derived from an EMBL/GenBank/DDBJ whole genome shotgun (WGS) entry which is preliminary data.</text>
</comment>
<sequence length="268" mass="31008">MKKLVWVLMVWGLALAVAGPTWACTIFEVSGTATHYFASNEDWSATDPAMRVEPGDGKHYGYIVFGWEAYLPGYPQGGVNEHGVCLDWASLTPQPFRNDPGKKTLDEDIFYKILKQCQTVAEAIRLVGQYNCPHLAEEHLLVADRSGASCIIEWSERGYAFIRKDRNYQVITNFSVVNPKVGWYPCERFQTVDRELRTRPKEEVDLAAVTELLRRTHQEGQYQTIYSYIVDARSLDIYVFYRHDFSKYVKYNFAREVRKGRHQVKLYP</sequence>
<dbReference type="GO" id="GO:0016740">
    <property type="term" value="F:transferase activity"/>
    <property type="evidence" value="ECO:0007669"/>
    <property type="project" value="UniProtKB-KW"/>
</dbReference>
<proteinExistence type="predicted"/>
<dbReference type="InterPro" id="IPR029055">
    <property type="entry name" value="Ntn_hydrolases_N"/>
</dbReference>
<dbReference type="InterPro" id="IPR005079">
    <property type="entry name" value="Peptidase_C45_hydrolase"/>
</dbReference>
<dbReference type="AlphaFoldDB" id="A0A4R1S795"/>
<dbReference type="SUPFAM" id="SSF56235">
    <property type="entry name" value="N-terminal nucleophile aminohydrolases (Ntn hydrolases)"/>
    <property type="match status" value="1"/>
</dbReference>
<feature type="domain" description="Peptidase C45 hydrolase" evidence="2">
    <location>
        <begin position="34"/>
        <end position="174"/>
    </location>
</feature>
<keyword evidence="1" id="KW-0732">Signal</keyword>
<dbReference type="Pfam" id="PF03417">
    <property type="entry name" value="AAT"/>
    <property type="match status" value="1"/>
</dbReference>
<feature type="chain" id="PRO_5020518393" evidence="1">
    <location>
        <begin position="24"/>
        <end position="268"/>
    </location>
</feature>
<evidence type="ECO:0000256" key="1">
    <source>
        <dbReference type="SAM" id="SignalP"/>
    </source>
</evidence>
<dbReference type="OrthoDB" id="8617387at2"/>
<evidence type="ECO:0000259" key="2">
    <source>
        <dbReference type="Pfam" id="PF03417"/>
    </source>
</evidence>
<gene>
    <name evidence="3" type="ORF">EDC14_100339</name>
</gene>
<evidence type="ECO:0000313" key="4">
    <source>
        <dbReference type="Proteomes" id="UP000295008"/>
    </source>
</evidence>
<feature type="signal peptide" evidence="1">
    <location>
        <begin position="1"/>
        <end position="23"/>
    </location>
</feature>
<evidence type="ECO:0000313" key="3">
    <source>
        <dbReference type="EMBL" id="TCL75109.1"/>
    </source>
</evidence>
<dbReference type="Gene3D" id="3.60.60.10">
    <property type="entry name" value="Penicillin V Acylase, Chain A"/>
    <property type="match status" value="1"/>
</dbReference>
<accession>A0A4R1S795</accession>
<protein>
    <submittedName>
        <fullName evidence="3">Acyl-CoA:6-aminopenicillanic acid acyl transferase</fullName>
    </submittedName>
</protein>
<dbReference type="EMBL" id="SLUN01000003">
    <property type="protein sequence ID" value="TCL75109.1"/>
    <property type="molecule type" value="Genomic_DNA"/>
</dbReference>